<evidence type="ECO:0000313" key="1">
    <source>
        <dbReference type="EMBL" id="CDW50044.1"/>
    </source>
</evidence>
<reference evidence="1" key="1">
    <citation type="submission" date="2014-05" db="EMBL/GenBank/DDBJ databases">
        <authorList>
            <person name="Chronopoulou M."/>
        </authorList>
    </citation>
    <scope>NUCLEOTIDE SEQUENCE</scope>
    <source>
        <tissue evidence="1">Whole organism</tissue>
    </source>
</reference>
<dbReference type="AlphaFoldDB" id="A0A0K2VHY6"/>
<organism evidence="1">
    <name type="scientific">Lepeophtheirus salmonis</name>
    <name type="common">Salmon louse</name>
    <name type="synonym">Caligus salmonis</name>
    <dbReference type="NCBI Taxonomy" id="72036"/>
    <lineage>
        <taxon>Eukaryota</taxon>
        <taxon>Metazoa</taxon>
        <taxon>Ecdysozoa</taxon>
        <taxon>Arthropoda</taxon>
        <taxon>Crustacea</taxon>
        <taxon>Multicrustacea</taxon>
        <taxon>Hexanauplia</taxon>
        <taxon>Copepoda</taxon>
        <taxon>Siphonostomatoida</taxon>
        <taxon>Caligidae</taxon>
        <taxon>Lepeophtheirus</taxon>
    </lineage>
</organism>
<dbReference type="EMBL" id="HACA01032683">
    <property type="protein sequence ID" value="CDW50044.1"/>
    <property type="molecule type" value="Transcribed_RNA"/>
</dbReference>
<name>A0A0K2VHY6_LEPSM</name>
<proteinExistence type="predicted"/>
<protein>
    <submittedName>
        <fullName evidence="1">Uncharacterized protein</fullName>
    </submittedName>
</protein>
<accession>A0A0K2VHY6</accession>
<sequence>MMIASIIQTFQLLPMNAHFQNNLTQIWCTNITMKNNHYYYSSSSSKDSMSNL</sequence>